<dbReference type="AlphaFoldDB" id="A0AAX3WE55"/>
<name>A0AAX3WE55_METEX</name>
<evidence type="ECO:0000313" key="2">
    <source>
        <dbReference type="Proteomes" id="UP001223720"/>
    </source>
</evidence>
<dbReference type="InterPro" id="IPR031709">
    <property type="entry name" value="PutAbiC"/>
</dbReference>
<gene>
    <name evidence="1" type="ORF">KEC54_25695</name>
</gene>
<reference evidence="1" key="1">
    <citation type="journal article" date="2022" name="Biotechnol. Bioprocess Eng.">
        <title>Pan-genome Analysis Reveals Comparative Genomic Features of Central Metabolic Pathways in Methylorubrum extorquens.</title>
        <authorList>
            <person name="Lee G.M."/>
            <person name="Scott-Nevros Z.K."/>
            <person name="Lee S.-M."/>
            <person name="Kim D."/>
        </authorList>
    </citation>
    <scope>NUCLEOTIDE SEQUENCE</scope>
    <source>
        <strain evidence="1">ATCC 55366</strain>
    </source>
</reference>
<dbReference type="EMBL" id="CP073633">
    <property type="protein sequence ID" value="WHQ69675.1"/>
    <property type="molecule type" value="Genomic_DNA"/>
</dbReference>
<dbReference type="Pfam" id="PF16872">
    <property type="entry name" value="putAbiC"/>
    <property type="match status" value="1"/>
</dbReference>
<proteinExistence type="predicted"/>
<dbReference type="Proteomes" id="UP001223720">
    <property type="component" value="Chromosome"/>
</dbReference>
<dbReference type="RefSeq" id="WP_283535530.1">
    <property type="nucleotide sequence ID" value="NZ_CP073633.1"/>
</dbReference>
<organism evidence="1 2">
    <name type="scientific">Methylorubrum extorquens</name>
    <name type="common">Methylobacterium dichloromethanicum</name>
    <name type="synonym">Methylobacterium extorquens</name>
    <dbReference type="NCBI Taxonomy" id="408"/>
    <lineage>
        <taxon>Bacteria</taxon>
        <taxon>Pseudomonadati</taxon>
        <taxon>Pseudomonadota</taxon>
        <taxon>Alphaproteobacteria</taxon>
        <taxon>Hyphomicrobiales</taxon>
        <taxon>Methylobacteriaceae</taxon>
        <taxon>Methylorubrum</taxon>
    </lineage>
</organism>
<sequence length="178" mass="21014">MYDSIINSMSIVDPTTGNTIWGRESFRVMYSNMRRIYRDKKKEFPNTEDERIVQLSYERMFGEEHHQLPHYFRFLYNFINMIEDSPEAPKYIKLLQASISNQELIIIFYNCSVSPHGHNFRRVAEKYSLFENMSPRLLEHHHAQLVDDKAFGNGGYEALKRKGIPQIRGDMSVGSRRS</sequence>
<accession>A0AAX3WE55</accession>
<evidence type="ECO:0000313" key="1">
    <source>
        <dbReference type="EMBL" id="WHQ69675.1"/>
    </source>
</evidence>
<protein>
    <submittedName>
        <fullName evidence="1">Uncharacterized protein</fullName>
    </submittedName>
</protein>